<dbReference type="GO" id="GO:0015744">
    <property type="term" value="P:succinate transport"/>
    <property type="evidence" value="ECO:0007669"/>
    <property type="project" value="TreeGrafter"/>
</dbReference>
<dbReference type="AlphaFoldDB" id="A0A017RUU7"/>
<keyword evidence="10" id="KW-1185">Reference proteome</keyword>
<dbReference type="Pfam" id="PF06738">
    <property type="entry name" value="ThrE"/>
    <property type="match status" value="1"/>
</dbReference>
<evidence type="ECO:0000256" key="7">
    <source>
        <dbReference type="SAM" id="Phobius"/>
    </source>
</evidence>
<evidence type="ECO:0000256" key="5">
    <source>
        <dbReference type="ARBA" id="ARBA00023136"/>
    </source>
</evidence>
<evidence type="ECO:0000259" key="8">
    <source>
        <dbReference type="Pfam" id="PF06738"/>
    </source>
</evidence>
<dbReference type="InterPro" id="IPR010619">
    <property type="entry name" value="ThrE-like_N"/>
</dbReference>
<feature type="domain" description="Threonine/serine exporter-like N-terminal" evidence="8">
    <location>
        <begin position="9"/>
        <end position="246"/>
    </location>
</feature>
<evidence type="ECO:0000256" key="4">
    <source>
        <dbReference type="ARBA" id="ARBA00022989"/>
    </source>
</evidence>
<dbReference type="OrthoDB" id="9813917at2"/>
<accession>A0A017RUU7</accession>
<feature type="transmembrane region" description="Helical" evidence="7">
    <location>
        <begin position="111"/>
        <end position="130"/>
    </location>
</feature>
<comment type="caution">
    <text evidence="9">The sequence shown here is derived from an EMBL/GenBank/DDBJ whole genome shotgun (WGS) entry which is preliminary data.</text>
</comment>
<evidence type="ECO:0000256" key="6">
    <source>
        <dbReference type="ARBA" id="ARBA00034125"/>
    </source>
</evidence>
<keyword evidence="3 7" id="KW-0812">Transmembrane</keyword>
<dbReference type="InterPro" id="IPR050539">
    <property type="entry name" value="ThrE_Dicarb/AminoAcid_Exp"/>
</dbReference>
<dbReference type="GO" id="GO:0005886">
    <property type="term" value="C:plasma membrane"/>
    <property type="evidence" value="ECO:0007669"/>
    <property type="project" value="UniProtKB-SubCell"/>
</dbReference>
<name>A0A017RUU7_9CLOT</name>
<feature type="transmembrane region" description="Helical" evidence="7">
    <location>
        <begin position="193"/>
        <end position="211"/>
    </location>
</feature>
<dbReference type="RefSeq" id="WP_035381116.1">
    <property type="nucleotide sequence ID" value="NZ_AZQP01000043.1"/>
</dbReference>
<evidence type="ECO:0000256" key="3">
    <source>
        <dbReference type="ARBA" id="ARBA00022692"/>
    </source>
</evidence>
<keyword evidence="2" id="KW-1003">Cell membrane</keyword>
<evidence type="ECO:0000313" key="10">
    <source>
        <dbReference type="Proteomes" id="UP000019681"/>
    </source>
</evidence>
<comment type="similarity">
    <text evidence="6">Belongs to the ThrE exporter (TC 2.A.79) family.</text>
</comment>
<dbReference type="STRING" id="1403537.Q428_12175"/>
<feature type="transmembrane region" description="Helical" evidence="7">
    <location>
        <begin position="231"/>
        <end position="250"/>
    </location>
</feature>
<dbReference type="GO" id="GO:0022857">
    <property type="term" value="F:transmembrane transporter activity"/>
    <property type="evidence" value="ECO:0007669"/>
    <property type="project" value="InterPro"/>
</dbReference>
<sequence length="251" mass="27658">MNTKQIMEIAALAAEILLSSGAEIYRVEDTAKIICKSYGVDCECFVIPTGFTISCTGPDNETVTYVKRIENRTVDLHKIDSINAFSRNLENEKMKYEDAIEHLKSIEKMPYFAQLTSCIAAGLIAFSFAMLFKGTFMDSMVAFFISMLIFKVKNTIESIGFFQFFEYFVSGMIAGGVSLIAHKISPALNLDKMIIGSIMILVPGVTITNGIKDALYGDLISSFTRLGEALFIAVAVGVGVGITLTFNVYWM</sequence>
<evidence type="ECO:0000256" key="2">
    <source>
        <dbReference type="ARBA" id="ARBA00022475"/>
    </source>
</evidence>
<gene>
    <name evidence="9" type="ORF">Q428_12175</name>
</gene>
<dbReference type="PANTHER" id="PTHR34390:SF2">
    <property type="entry name" value="SUCCINATE TRANSPORTER SUBUNIT YJJP-RELATED"/>
    <property type="match status" value="1"/>
</dbReference>
<keyword evidence="5 7" id="KW-0472">Membrane</keyword>
<reference evidence="9 10" key="1">
    <citation type="journal article" date="2014" name="Genome Announc.">
        <title>Draft Genome Sequence of Fervidicella metallireducens Strain AeBT, an Iron-Reducing Thermoanaerobe from the Great Artesian Basin.</title>
        <authorList>
            <person name="Patel B.K."/>
        </authorList>
    </citation>
    <scope>NUCLEOTIDE SEQUENCE [LARGE SCALE GENOMIC DNA]</scope>
    <source>
        <strain evidence="9 10">AeB</strain>
    </source>
</reference>
<evidence type="ECO:0000313" key="9">
    <source>
        <dbReference type="EMBL" id="EYE87665.1"/>
    </source>
</evidence>
<dbReference type="Proteomes" id="UP000019681">
    <property type="component" value="Unassembled WGS sequence"/>
</dbReference>
<feature type="transmembrane region" description="Helical" evidence="7">
    <location>
        <begin position="164"/>
        <end position="181"/>
    </location>
</feature>
<comment type="subcellular location">
    <subcellularLocation>
        <location evidence="1">Cell membrane</location>
        <topology evidence="1">Multi-pass membrane protein</topology>
    </subcellularLocation>
</comment>
<keyword evidence="4 7" id="KW-1133">Transmembrane helix</keyword>
<proteinExistence type="inferred from homology"/>
<evidence type="ECO:0000256" key="1">
    <source>
        <dbReference type="ARBA" id="ARBA00004651"/>
    </source>
</evidence>
<protein>
    <recommendedName>
        <fullName evidence="8">Threonine/serine exporter-like N-terminal domain-containing protein</fullName>
    </recommendedName>
</protein>
<dbReference type="PANTHER" id="PTHR34390">
    <property type="entry name" value="UPF0442 PROTEIN YJJB-RELATED"/>
    <property type="match status" value="1"/>
</dbReference>
<organism evidence="9 10">
    <name type="scientific">Fervidicella metallireducens AeB</name>
    <dbReference type="NCBI Taxonomy" id="1403537"/>
    <lineage>
        <taxon>Bacteria</taxon>
        <taxon>Bacillati</taxon>
        <taxon>Bacillota</taxon>
        <taxon>Clostridia</taxon>
        <taxon>Eubacteriales</taxon>
        <taxon>Clostridiaceae</taxon>
        <taxon>Fervidicella</taxon>
    </lineage>
</organism>
<dbReference type="EMBL" id="AZQP01000043">
    <property type="protein sequence ID" value="EYE87665.1"/>
    <property type="molecule type" value="Genomic_DNA"/>
</dbReference>